<reference evidence="3" key="1">
    <citation type="submission" date="2017-10" db="EMBL/GenBank/DDBJ databases">
        <authorList>
            <person name="Gaisin V.A."/>
            <person name="Rysina M.S."/>
            <person name="Grouzdev D.S."/>
        </authorList>
    </citation>
    <scope>NUCLEOTIDE SEQUENCE [LARGE SCALE GENOMIC DNA]</scope>
    <source>
        <strain evidence="3">V1</strain>
    </source>
</reference>
<evidence type="ECO:0008006" key="4">
    <source>
        <dbReference type="Google" id="ProtNLM"/>
    </source>
</evidence>
<proteinExistence type="predicted"/>
<gene>
    <name evidence="2" type="ORF">CR164_07935</name>
</gene>
<dbReference type="InterPro" id="IPR021320">
    <property type="entry name" value="DUF2905"/>
</dbReference>
<evidence type="ECO:0000313" key="2">
    <source>
        <dbReference type="EMBL" id="PWW81751.1"/>
    </source>
</evidence>
<organism evidence="2 3">
    <name type="scientific">Prosthecochloris marina</name>
    <dbReference type="NCBI Taxonomy" id="2017681"/>
    <lineage>
        <taxon>Bacteria</taxon>
        <taxon>Pseudomonadati</taxon>
        <taxon>Chlorobiota</taxon>
        <taxon>Chlorobiia</taxon>
        <taxon>Chlorobiales</taxon>
        <taxon>Chlorobiaceae</taxon>
        <taxon>Prosthecochloris</taxon>
    </lineage>
</organism>
<keyword evidence="3" id="KW-1185">Reference proteome</keyword>
<evidence type="ECO:0000313" key="3">
    <source>
        <dbReference type="Proteomes" id="UP000246278"/>
    </source>
</evidence>
<dbReference type="Pfam" id="PF11146">
    <property type="entry name" value="DUF2905"/>
    <property type="match status" value="1"/>
</dbReference>
<protein>
    <recommendedName>
        <fullName evidence="4">DUF2905 domain-containing protein</fullName>
    </recommendedName>
</protein>
<dbReference type="OrthoDB" id="680637at2"/>
<dbReference type="EMBL" id="PDNZ01000005">
    <property type="protein sequence ID" value="PWW81751.1"/>
    <property type="molecule type" value="Genomic_DNA"/>
</dbReference>
<sequence length="80" mass="9178">MFTELGKLLVVIGIIAVVFGVLLMTFQKTGTPDYMRWFGNLPLDFKIVRDNFKLYFPIGTSIVLSVILSFLLYLANKIFR</sequence>
<keyword evidence="1" id="KW-1133">Transmembrane helix</keyword>
<evidence type="ECO:0000256" key="1">
    <source>
        <dbReference type="SAM" id="Phobius"/>
    </source>
</evidence>
<dbReference type="Proteomes" id="UP000246278">
    <property type="component" value="Unassembled WGS sequence"/>
</dbReference>
<dbReference type="PANTHER" id="PTHR36443">
    <property type="entry name" value="BSR5223 PROTEIN"/>
    <property type="match status" value="1"/>
</dbReference>
<keyword evidence="1" id="KW-0472">Membrane</keyword>
<name>A0A317T8I8_9CHLB</name>
<dbReference type="AlphaFoldDB" id="A0A317T8I8"/>
<keyword evidence="1" id="KW-0812">Transmembrane</keyword>
<dbReference type="PANTHER" id="PTHR36443:SF1">
    <property type="entry name" value="BSR5223 PROTEIN"/>
    <property type="match status" value="1"/>
</dbReference>
<accession>A0A317T8I8</accession>
<dbReference type="RefSeq" id="WP_110023398.1">
    <property type="nucleotide sequence ID" value="NZ_PDNZ01000005.1"/>
</dbReference>
<feature type="transmembrane region" description="Helical" evidence="1">
    <location>
        <begin position="7"/>
        <end position="26"/>
    </location>
</feature>
<comment type="caution">
    <text evidence="2">The sequence shown here is derived from an EMBL/GenBank/DDBJ whole genome shotgun (WGS) entry which is preliminary data.</text>
</comment>
<feature type="transmembrane region" description="Helical" evidence="1">
    <location>
        <begin position="54"/>
        <end position="75"/>
    </location>
</feature>